<keyword evidence="4" id="KW-1185">Reference proteome</keyword>
<proteinExistence type="predicted"/>
<feature type="region of interest" description="Disordered" evidence="2">
    <location>
        <begin position="366"/>
        <end position="392"/>
    </location>
</feature>
<organism evidence="3 4">
    <name type="scientific">Helianthus annuus</name>
    <name type="common">Common sunflower</name>
    <dbReference type="NCBI Taxonomy" id="4232"/>
    <lineage>
        <taxon>Eukaryota</taxon>
        <taxon>Viridiplantae</taxon>
        <taxon>Streptophyta</taxon>
        <taxon>Embryophyta</taxon>
        <taxon>Tracheophyta</taxon>
        <taxon>Spermatophyta</taxon>
        <taxon>Magnoliopsida</taxon>
        <taxon>eudicotyledons</taxon>
        <taxon>Gunneridae</taxon>
        <taxon>Pentapetalae</taxon>
        <taxon>asterids</taxon>
        <taxon>campanulids</taxon>
        <taxon>Asterales</taxon>
        <taxon>Asteraceae</taxon>
        <taxon>Asteroideae</taxon>
        <taxon>Heliantheae alliance</taxon>
        <taxon>Heliantheae</taxon>
        <taxon>Helianthus</taxon>
    </lineage>
</organism>
<evidence type="ECO:0000313" key="3">
    <source>
        <dbReference type="EMBL" id="OTG34847.1"/>
    </source>
</evidence>
<feature type="coiled-coil region" evidence="1">
    <location>
        <begin position="322"/>
        <end position="353"/>
    </location>
</feature>
<dbReference type="AlphaFoldDB" id="A0A251VGT4"/>
<name>A0A251VGT4_HELAN</name>
<dbReference type="Proteomes" id="UP000215914">
    <property type="component" value="Chromosome 2"/>
</dbReference>
<keyword evidence="1" id="KW-0175">Coiled coil</keyword>
<evidence type="ECO:0000256" key="2">
    <source>
        <dbReference type="SAM" id="MobiDB-lite"/>
    </source>
</evidence>
<sequence length="425" mass="48368">MIPLLVFNQMRSIRRVEATHAILSTGYTRFTSSSYGLGSEFYVNVPADRSSVFVFLCHCLKCKPIEQPSRPIEQQLCPIKQLFRPIEQQPVRSTSILFDRSTSRPIQLFILFKLIVCLFVCKIPELEQGIYAHESWFCLEFGYSRPINDKKEEIPLKDLSDEDKRKFSYEQKMIALIQQSIHDDIFYLLNHDGSSKSVWEALRVKAEGGKQIKKNKIALLKKEFDLFDSLKGETAAGLRKCKKNTKMQSTMEDMTRREIAMSTEMVILSFTKKEVVFDDVLAVIPLSGEYYSNIAKDKTGYLKKLDKIIRDVMTASLKKRDGERMNKNVEELVDDLKKVAEEVKVKAVKVEDEKIEEEKVKKESLVAGDEAGAGDEKKKNNDQTETAAENTGVSITKVLPKISVCQEECQSSLAQEEEAAEPCDG</sequence>
<reference evidence="4" key="1">
    <citation type="journal article" date="2017" name="Nature">
        <title>The sunflower genome provides insights into oil metabolism, flowering and Asterid evolution.</title>
        <authorList>
            <person name="Badouin H."/>
            <person name="Gouzy J."/>
            <person name="Grassa C.J."/>
            <person name="Murat F."/>
            <person name="Staton S.E."/>
            <person name="Cottret L."/>
            <person name="Lelandais-Briere C."/>
            <person name="Owens G.L."/>
            <person name="Carrere S."/>
            <person name="Mayjonade B."/>
            <person name="Legrand L."/>
            <person name="Gill N."/>
            <person name="Kane N.C."/>
            <person name="Bowers J.E."/>
            <person name="Hubner S."/>
            <person name="Bellec A."/>
            <person name="Berard A."/>
            <person name="Berges H."/>
            <person name="Blanchet N."/>
            <person name="Boniface M.C."/>
            <person name="Brunel D."/>
            <person name="Catrice O."/>
            <person name="Chaidir N."/>
            <person name="Claudel C."/>
            <person name="Donnadieu C."/>
            <person name="Faraut T."/>
            <person name="Fievet G."/>
            <person name="Helmstetter N."/>
            <person name="King M."/>
            <person name="Knapp S.J."/>
            <person name="Lai Z."/>
            <person name="Le Paslier M.C."/>
            <person name="Lippi Y."/>
            <person name="Lorenzon L."/>
            <person name="Mandel J.R."/>
            <person name="Marage G."/>
            <person name="Marchand G."/>
            <person name="Marquand E."/>
            <person name="Bret-Mestries E."/>
            <person name="Morien E."/>
            <person name="Nambeesan S."/>
            <person name="Nguyen T."/>
            <person name="Pegot-Espagnet P."/>
            <person name="Pouilly N."/>
            <person name="Raftis F."/>
            <person name="Sallet E."/>
            <person name="Schiex T."/>
            <person name="Thomas J."/>
            <person name="Vandecasteele C."/>
            <person name="Vares D."/>
            <person name="Vear F."/>
            <person name="Vautrin S."/>
            <person name="Crespi M."/>
            <person name="Mangin B."/>
            <person name="Burke J.M."/>
            <person name="Salse J."/>
            <person name="Munos S."/>
            <person name="Vincourt P."/>
            <person name="Rieseberg L.H."/>
            <person name="Langlade N.B."/>
        </authorList>
    </citation>
    <scope>NUCLEOTIDE SEQUENCE [LARGE SCALE GENOMIC DNA]</scope>
    <source>
        <strain evidence="4">cv. SF193</strain>
    </source>
</reference>
<dbReference type="EMBL" id="CM007891">
    <property type="protein sequence ID" value="OTG34847.1"/>
    <property type="molecule type" value="Genomic_DNA"/>
</dbReference>
<evidence type="ECO:0000256" key="1">
    <source>
        <dbReference type="SAM" id="Coils"/>
    </source>
</evidence>
<gene>
    <name evidence="3" type="ORF">HannXRQ_Chr02g0050321</name>
</gene>
<evidence type="ECO:0000313" key="4">
    <source>
        <dbReference type="Proteomes" id="UP000215914"/>
    </source>
</evidence>
<protein>
    <submittedName>
        <fullName evidence="3">Uncharacterized protein</fullName>
    </submittedName>
</protein>
<dbReference type="InParanoid" id="A0A251VGT4"/>
<feature type="compositionally biased region" description="Polar residues" evidence="2">
    <location>
        <begin position="383"/>
        <end position="392"/>
    </location>
</feature>
<accession>A0A251VGT4</accession>